<dbReference type="InterPro" id="IPR052035">
    <property type="entry name" value="ZnF_BED_domain_contain"/>
</dbReference>
<organism evidence="7 8">
    <name type="scientific">Phytophthora fragariaefolia</name>
    <dbReference type="NCBI Taxonomy" id="1490495"/>
    <lineage>
        <taxon>Eukaryota</taxon>
        <taxon>Sar</taxon>
        <taxon>Stramenopiles</taxon>
        <taxon>Oomycota</taxon>
        <taxon>Peronosporomycetes</taxon>
        <taxon>Peronosporales</taxon>
        <taxon>Peronosporaceae</taxon>
        <taxon>Phytophthora</taxon>
    </lineage>
</organism>
<dbReference type="AlphaFoldDB" id="A0A9W6U3J9"/>
<dbReference type="InterPro" id="IPR012337">
    <property type="entry name" value="RNaseH-like_sf"/>
</dbReference>
<name>A0A9W6U3J9_9STRA</name>
<feature type="domain" description="HAT C-terminal dimerisation" evidence="6">
    <location>
        <begin position="618"/>
        <end position="681"/>
    </location>
</feature>
<keyword evidence="5" id="KW-0539">Nucleus</keyword>
<evidence type="ECO:0000256" key="3">
    <source>
        <dbReference type="ARBA" id="ARBA00022771"/>
    </source>
</evidence>
<keyword evidence="8" id="KW-1185">Reference proteome</keyword>
<dbReference type="PANTHER" id="PTHR46481">
    <property type="entry name" value="ZINC FINGER BED DOMAIN-CONTAINING PROTEIN 4"/>
    <property type="match status" value="1"/>
</dbReference>
<dbReference type="PANTHER" id="PTHR46481:SF10">
    <property type="entry name" value="ZINC FINGER BED DOMAIN-CONTAINING PROTEIN 39"/>
    <property type="match status" value="1"/>
</dbReference>
<evidence type="ECO:0000256" key="4">
    <source>
        <dbReference type="ARBA" id="ARBA00022833"/>
    </source>
</evidence>
<proteinExistence type="predicted"/>
<keyword evidence="2" id="KW-0479">Metal-binding</keyword>
<dbReference type="SUPFAM" id="SSF53098">
    <property type="entry name" value="Ribonuclease H-like"/>
    <property type="match status" value="1"/>
</dbReference>
<dbReference type="InterPro" id="IPR008906">
    <property type="entry name" value="HATC_C_dom"/>
</dbReference>
<dbReference type="Proteomes" id="UP001165121">
    <property type="component" value="Unassembled WGS sequence"/>
</dbReference>
<gene>
    <name evidence="7" type="ORF">Pfra01_000426800</name>
</gene>
<dbReference type="GO" id="GO:0046983">
    <property type="term" value="F:protein dimerization activity"/>
    <property type="evidence" value="ECO:0007669"/>
    <property type="project" value="InterPro"/>
</dbReference>
<dbReference type="EMBL" id="BSXT01000337">
    <property type="protein sequence ID" value="GMF24799.1"/>
    <property type="molecule type" value="Genomic_DNA"/>
</dbReference>
<evidence type="ECO:0000256" key="5">
    <source>
        <dbReference type="ARBA" id="ARBA00023242"/>
    </source>
</evidence>
<evidence type="ECO:0000313" key="8">
    <source>
        <dbReference type="Proteomes" id="UP001165121"/>
    </source>
</evidence>
<reference evidence="7" key="1">
    <citation type="submission" date="2023-04" db="EMBL/GenBank/DDBJ databases">
        <title>Phytophthora fragariaefolia NBRC 109709.</title>
        <authorList>
            <person name="Ichikawa N."/>
            <person name="Sato H."/>
            <person name="Tonouchi N."/>
        </authorList>
    </citation>
    <scope>NUCLEOTIDE SEQUENCE</scope>
    <source>
        <strain evidence="7">NBRC 109709</strain>
    </source>
</reference>
<comment type="caution">
    <text evidence="7">The sequence shown here is derived from an EMBL/GenBank/DDBJ whole genome shotgun (WGS) entry which is preliminary data.</text>
</comment>
<accession>A0A9W6U3J9</accession>
<keyword evidence="4" id="KW-0862">Zinc</keyword>
<dbReference type="GO" id="GO:0008270">
    <property type="term" value="F:zinc ion binding"/>
    <property type="evidence" value="ECO:0007669"/>
    <property type="project" value="UniProtKB-KW"/>
</dbReference>
<evidence type="ECO:0000313" key="7">
    <source>
        <dbReference type="EMBL" id="GMF24799.1"/>
    </source>
</evidence>
<dbReference type="GO" id="GO:0005634">
    <property type="term" value="C:nucleus"/>
    <property type="evidence" value="ECO:0007669"/>
    <property type="project" value="UniProtKB-SubCell"/>
</dbReference>
<comment type="subcellular location">
    <subcellularLocation>
        <location evidence="1">Nucleus</location>
    </subcellularLocation>
</comment>
<evidence type="ECO:0000256" key="1">
    <source>
        <dbReference type="ARBA" id="ARBA00004123"/>
    </source>
</evidence>
<protein>
    <submittedName>
        <fullName evidence="7">Unnamed protein product</fullName>
    </submittedName>
</protein>
<evidence type="ECO:0000256" key="2">
    <source>
        <dbReference type="ARBA" id="ARBA00022723"/>
    </source>
</evidence>
<evidence type="ECO:0000259" key="6">
    <source>
        <dbReference type="Pfam" id="PF05699"/>
    </source>
</evidence>
<dbReference type="OrthoDB" id="3062869at2759"/>
<keyword evidence="3" id="KW-0863">Zinc-finger</keyword>
<sequence>MFIDLFVHPDYWYLSDAEVENKHAAFAFCKNCMLSIYFVTSNHKVSDHMNKFHKAEMADYENRERQMKETTSTRALTPSFDNAANEICRVTPEQQERVNMLLARWIAGHFRPLVLIEDEGFGFLEFISYITVDLGHVSLSIPKRRQLRGYIVAFANELRIEVCHDIETSCIFFSFTSDIWSARNAHSYISFTIHYVTEKYELRNWTLEVVELPGVHTGEVIEAKLHEVMNTWGLRKENCIRFVHDSGSNMVNAAERLEFENTPCLAHELHLVVSAALAKQKKSSETQQPAWVPFVENEQDSISTEHECDDELSENERIDMERIRDTAIDEVLTFADEVLMSLEKNAMNTMRDIVHTFRNLSVYFRRSSKARNRLAEIQKKKGDKNTVIVNMIVDCPTRWNSCYDMLQRSIKLQGAIDAFFQHLHSDEGRKEFRDVWNTLTKPTHMEWLAIDCLCVLLRPFATVSVNLGAQVYPTLPLVIPALDAIEATLQNRHLFDSKLNGAGGESYIDEVRLLMTECQGTILRVFKKRFDKLKYTDLEWIAYLDPRIAKTMSHVTPDRAQHTRKRFLNAVMELGDVSTMSQQAPKEPMTSPDPVLDRMFGHSQTDDRSPLRKKCSEEIDKYLDAANALVVPHKTEDFDTLAWWSVNRATYPNISKLARKWLSAVATSVSSERAFSTSGNIGYCKTKLASTGYCSRSRFYC</sequence>
<dbReference type="Pfam" id="PF05699">
    <property type="entry name" value="Dimer_Tnp_hAT"/>
    <property type="match status" value="1"/>
</dbReference>